<dbReference type="GO" id="GO:0000428">
    <property type="term" value="C:DNA-directed RNA polymerase complex"/>
    <property type="evidence" value="ECO:0007669"/>
    <property type="project" value="UniProtKB-KW"/>
</dbReference>
<keyword evidence="1" id="KW-0240">DNA-directed RNA polymerase</keyword>
<sequence>MLIQCNQCIVLFIDVKIFDQSITQKIIERTDTIPQFFHMMLFHP</sequence>
<organism evidence="1">
    <name type="scientific">Arundo donax</name>
    <name type="common">Giant reed</name>
    <name type="synonym">Donax arundinaceus</name>
    <dbReference type="NCBI Taxonomy" id="35708"/>
    <lineage>
        <taxon>Eukaryota</taxon>
        <taxon>Viridiplantae</taxon>
        <taxon>Streptophyta</taxon>
        <taxon>Embryophyta</taxon>
        <taxon>Tracheophyta</taxon>
        <taxon>Spermatophyta</taxon>
        <taxon>Magnoliopsida</taxon>
        <taxon>Liliopsida</taxon>
        <taxon>Poales</taxon>
        <taxon>Poaceae</taxon>
        <taxon>PACMAD clade</taxon>
        <taxon>Arundinoideae</taxon>
        <taxon>Arundineae</taxon>
        <taxon>Arundo</taxon>
    </lineage>
</organism>
<reference evidence="1" key="1">
    <citation type="submission" date="2014-09" db="EMBL/GenBank/DDBJ databases">
        <authorList>
            <person name="Magalhaes I.L.F."/>
            <person name="Oliveira U."/>
            <person name="Santos F.R."/>
            <person name="Vidigal T.H.D.A."/>
            <person name="Brescovit A.D."/>
            <person name="Santos A.J."/>
        </authorList>
    </citation>
    <scope>NUCLEOTIDE SEQUENCE</scope>
    <source>
        <tissue evidence="1">Shoot tissue taken approximately 20 cm above the soil surface</tissue>
    </source>
</reference>
<keyword evidence="1" id="KW-0804">Transcription</keyword>
<evidence type="ECO:0000313" key="1">
    <source>
        <dbReference type="EMBL" id="JAD76100.1"/>
    </source>
</evidence>
<dbReference type="AlphaFoldDB" id="A0A0A9CRW8"/>
<protein>
    <submittedName>
        <fullName evidence="1">DNA-directed RNA polymerase III subunit, putative</fullName>
    </submittedName>
</protein>
<reference evidence="1" key="2">
    <citation type="journal article" date="2015" name="Data Brief">
        <title>Shoot transcriptome of the giant reed, Arundo donax.</title>
        <authorList>
            <person name="Barrero R.A."/>
            <person name="Guerrero F.D."/>
            <person name="Moolhuijzen P."/>
            <person name="Goolsby J.A."/>
            <person name="Tidwell J."/>
            <person name="Bellgard S.E."/>
            <person name="Bellgard M.I."/>
        </authorList>
    </citation>
    <scope>NUCLEOTIDE SEQUENCE</scope>
    <source>
        <tissue evidence="1">Shoot tissue taken approximately 20 cm above the soil surface</tissue>
    </source>
</reference>
<accession>A0A0A9CRW8</accession>
<dbReference type="EMBL" id="GBRH01221795">
    <property type="protein sequence ID" value="JAD76100.1"/>
    <property type="molecule type" value="Transcribed_RNA"/>
</dbReference>
<proteinExistence type="predicted"/>
<name>A0A0A9CRW8_ARUDO</name>